<protein>
    <recommendedName>
        <fullName evidence="4">PX domain-containing protein</fullName>
    </recommendedName>
</protein>
<evidence type="ECO:0000313" key="6">
    <source>
        <dbReference type="Proteomes" id="UP000639338"/>
    </source>
</evidence>
<dbReference type="InterPro" id="IPR001683">
    <property type="entry name" value="PX_dom"/>
</dbReference>
<name>A0A835CPI8_APHGI</name>
<evidence type="ECO:0000313" key="5">
    <source>
        <dbReference type="EMBL" id="KAF7991919.1"/>
    </source>
</evidence>
<dbReference type="EMBL" id="JACMRX010000004">
    <property type="protein sequence ID" value="KAF7991919.1"/>
    <property type="molecule type" value="Genomic_DNA"/>
</dbReference>
<dbReference type="CDD" id="cd13337">
    <property type="entry name" value="FERM-like_C_SNX17"/>
    <property type="match status" value="1"/>
</dbReference>
<dbReference type="Gene3D" id="1.20.80.60">
    <property type="match status" value="1"/>
</dbReference>
<dbReference type="Pfam" id="PF00787">
    <property type="entry name" value="PX"/>
    <property type="match status" value="1"/>
</dbReference>
<dbReference type="Gene3D" id="2.30.29.30">
    <property type="entry name" value="Pleckstrin-homology domain (PH domain)/Phosphotyrosine-binding domain (PTB)"/>
    <property type="match status" value="1"/>
</dbReference>
<dbReference type="FunFam" id="3.30.1520.10:FF:000008">
    <property type="entry name" value="Sorting nexin-17 isoform1"/>
    <property type="match status" value="1"/>
</dbReference>
<proteinExistence type="inferred from homology"/>
<evidence type="ECO:0000259" key="4">
    <source>
        <dbReference type="PROSITE" id="PS50195"/>
    </source>
</evidence>
<comment type="similarity">
    <text evidence="1">Belongs to the sorting nexin family.</text>
</comment>
<evidence type="ECO:0000256" key="3">
    <source>
        <dbReference type="ARBA" id="ARBA00022927"/>
    </source>
</evidence>
<reference evidence="5 6" key="1">
    <citation type="submission" date="2020-08" db="EMBL/GenBank/DDBJ databases">
        <title>Aphidius gifuensis genome sequencing and assembly.</title>
        <authorList>
            <person name="Du Z."/>
        </authorList>
    </citation>
    <scope>NUCLEOTIDE SEQUENCE [LARGE SCALE GENOMIC DNA]</scope>
    <source>
        <strain evidence="5">YNYX2018</strain>
        <tissue evidence="5">Adults</tissue>
    </source>
</reference>
<dbReference type="PANTHER" id="PTHR12431">
    <property type="entry name" value="SORTING NEXIN 17 AND 27"/>
    <property type="match status" value="1"/>
</dbReference>
<dbReference type="FunFam" id="2.30.29.30:FF:000145">
    <property type="entry name" value="Sorting nexin-17 isoform1"/>
    <property type="match status" value="1"/>
</dbReference>
<dbReference type="Gene3D" id="3.30.1520.10">
    <property type="entry name" value="Phox-like domain"/>
    <property type="match status" value="1"/>
</dbReference>
<feature type="domain" description="PX" evidence="4">
    <location>
        <begin position="1"/>
        <end position="107"/>
    </location>
</feature>
<dbReference type="InterPro" id="IPR037836">
    <property type="entry name" value="SNX17_FERM-like_dom"/>
</dbReference>
<dbReference type="CDD" id="cd06885">
    <property type="entry name" value="PX_SNX17_31"/>
    <property type="match status" value="1"/>
</dbReference>
<dbReference type="Pfam" id="PF21273">
    <property type="entry name" value="SNX17-27-31_F1_FERM"/>
    <property type="match status" value="1"/>
</dbReference>
<dbReference type="PROSITE" id="PS50195">
    <property type="entry name" value="PX"/>
    <property type="match status" value="1"/>
</dbReference>
<dbReference type="FunFam" id="1.20.80.60:FF:000001">
    <property type="entry name" value="Sorting nexin-17 isoform1"/>
    <property type="match status" value="1"/>
</dbReference>
<organism evidence="5 6">
    <name type="scientific">Aphidius gifuensis</name>
    <name type="common">Parasitoid wasp</name>
    <dbReference type="NCBI Taxonomy" id="684658"/>
    <lineage>
        <taxon>Eukaryota</taxon>
        <taxon>Metazoa</taxon>
        <taxon>Ecdysozoa</taxon>
        <taxon>Arthropoda</taxon>
        <taxon>Hexapoda</taxon>
        <taxon>Insecta</taxon>
        <taxon>Pterygota</taxon>
        <taxon>Neoptera</taxon>
        <taxon>Endopterygota</taxon>
        <taxon>Hymenoptera</taxon>
        <taxon>Apocrita</taxon>
        <taxon>Ichneumonoidea</taxon>
        <taxon>Braconidae</taxon>
        <taxon>Aphidiinae</taxon>
        <taxon>Aphidius</taxon>
    </lineage>
</organism>
<dbReference type="Proteomes" id="UP000639338">
    <property type="component" value="Unassembled WGS sequence"/>
</dbReference>
<dbReference type="PANTHER" id="PTHR12431:SF14">
    <property type="entry name" value="LD15323P"/>
    <property type="match status" value="1"/>
</dbReference>
<dbReference type="InterPro" id="IPR040842">
    <property type="entry name" value="SNX17/31_FERM"/>
</dbReference>
<dbReference type="InterPro" id="IPR036871">
    <property type="entry name" value="PX_dom_sf"/>
</dbReference>
<evidence type="ECO:0000256" key="2">
    <source>
        <dbReference type="ARBA" id="ARBA00022448"/>
    </source>
</evidence>
<keyword evidence="6" id="KW-1185">Reference proteome</keyword>
<evidence type="ECO:0000256" key="1">
    <source>
        <dbReference type="ARBA" id="ARBA00010883"/>
    </source>
</evidence>
<dbReference type="Gene3D" id="3.10.20.90">
    <property type="entry name" value="Phosphatidylinositol 3-kinase Catalytic Subunit, Chain A, domain 1"/>
    <property type="match status" value="1"/>
</dbReference>
<dbReference type="GO" id="GO:0006886">
    <property type="term" value="P:intracellular protein transport"/>
    <property type="evidence" value="ECO:0007669"/>
    <property type="project" value="TreeGrafter"/>
</dbReference>
<dbReference type="InterPro" id="IPR048763">
    <property type="entry name" value="SNX17-31_FERM_F1"/>
</dbReference>
<dbReference type="GO" id="GO:0032456">
    <property type="term" value="P:endocytic recycling"/>
    <property type="evidence" value="ECO:0007669"/>
    <property type="project" value="TreeGrafter"/>
</dbReference>
<dbReference type="GO" id="GO:0035091">
    <property type="term" value="F:phosphatidylinositol binding"/>
    <property type="evidence" value="ECO:0007669"/>
    <property type="project" value="InterPro"/>
</dbReference>
<dbReference type="SUPFAM" id="SSF64268">
    <property type="entry name" value="PX domain"/>
    <property type="match status" value="1"/>
</dbReference>
<accession>A0A835CPI8</accession>
<dbReference type="Pfam" id="PF18116">
    <property type="entry name" value="SNX17_FERM_C"/>
    <property type="match status" value="1"/>
</dbReference>
<dbReference type="SMART" id="SM00312">
    <property type="entry name" value="PX"/>
    <property type="match status" value="1"/>
</dbReference>
<dbReference type="OrthoDB" id="5772781at2759"/>
<sequence>MHFSIPDTQEFIDNTGAAYTGYNIHINGLFHCTVRYKQLLNFHEQLTKEFDVKLPNFPSKKLFPLTNNQQEERRTCLEKYIQTIGQNSLINNCELLNGFLINAQQETSNKISSIQDINIYMFKNNIITLKSSTSESTLCVLKKALRTINLNNNYDYLFALYIVSDNINNKKTAIIRKLQNFESPILTMNNINIKNSKIVIGKNYWDVNNDDKLMNDPVSLDLLYIQTIAEIERGWIKVPHDYTEHLDDLKIDNNKMEYLNVVRNFKYYGYIQFSACYCDYPRPGTKVLIAIGKNELSIRTIDDEDDEEDDVEEHETIFKVTRMRCWRITTLHNNTDKDDDDDTMKYSLELSFEYLVAKNQLQWVSISSEQAILMSVSLQGMIDELLMKKTDDVHQKSSKTWTYIMRDGQKKKIIKSSSVFDDDINNEDDKTSEFIDKKINKNVGVPLKVDKGKNNDCDIMENNAFYMIGDDDL</sequence>
<gene>
    <name evidence="5" type="ORF">HCN44_010720</name>
</gene>
<comment type="caution">
    <text evidence="5">The sequence shown here is derived from an EMBL/GenBank/DDBJ whole genome shotgun (WGS) entry which is preliminary data.</text>
</comment>
<dbReference type="InterPro" id="IPR048767">
    <property type="entry name" value="SNX17-31_FERM_F2"/>
</dbReference>
<keyword evidence="2" id="KW-0813">Transport</keyword>
<dbReference type="AlphaFoldDB" id="A0A835CPI8"/>
<dbReference type="InterPro" id="IPR011993">
    <property type="entry name" value="PH-like_dom_sf"/>
</dbReference>
<keyword evidence="3" id="KW-0653">Protein transport</keyword>
<dbReference type="Pfam" id="PF21271">
    <property type="entry name" value="SNX17-31_F2_FERM"/>
    <property type="match status" value="1"/>
</dbReference>
<dbReference type="GO" id="GO:0005769">
    <property type="term" value="C:early endosome"/>
    <property type="evidence" value="ECO:0007669"/>
    <property type="project" value="TreeGrafter"/>
</dbReference>